<protein>
    <recommendedName>
        <fullName evidence="1">Glycosyltransferase 2-like domain-containing protein</fullName>
    </recommendedName>
</protein>
<dbReference type="EMBL" id="BARU01016471">
    <property type="protein sequence ID" value="GAH61042.1"/>
    <property type="molecule type" value="Genomic_DNA"/>
</dbReference>
<evidence type="ECO:0000259" key="1">
    <source>
        <dbReference type="Pfam" id="PF00535"/>
    </source>
</evidence>
<sequence length="41" mass="4833">MDFQYSKYSVKVTVLMSVYNGEKYLEEAVDSILNQTFTDFE</sequence>
<feature type="non-terminal residue" evidence="2">
    <location>
        <position position="41"/>
    </location>
</feature>
<proteinExistence type="predicted"/>
<evidence type="ECO:0000313" key="2">
    <source>
        <dbReference type="EMBL" id="GAH61042.1"/>
    </source>
</evidence>
<accession>X1GV68</accession>
<name>X1GV68_9ZZZZ</name>
<feature type="domain" description="Glycosyltransferase 2-like" evidence="1">
    <location>
        <begin position="13"/>
        <end position="41"/>
    </location>
</feature>
<dbReference type="Gene3D" id="3.90.550.10">
    <property type="entry name" value="Spore Coat Polysaccharide Biosynthesis Protein SpsA, Chain A"/>
    <property type="match status" value="1"/>
</dbReference>
<organism evidence="2">
    <name type="scientific">marine sediment metagenome</name>
    <dbReference type="NCBI Taxonomy" id="412755"/>
    <lineage>
        <taxon>unclassified sequences</taxon>
        <taxon>metagenomes</taxon>
        <taxon>ecological metagenomes</taxon>
    </lineage>
</organism>
<gene>
    <name evidence="2" type="ORF">S03H2_27369</name>
</gene>
<comment type="caution">
    <text evidence="2">The sequence shown here is derived from an EMBL/GenBank/DDBJ whole genome shotgun (WGS) entry which is preliminary data.</text>
</comment>
<dbReference type="InterPro" id="IPR029044">
    <property type="entry name" value="Nucleotide-diphossugar_trans"/>
</dbReference>
<dbReference type="AlphaFoldDB" id="X1GV68"/>
<dbReference type="SUPFAM" id="SSF53448">
    <property type="entry name" value="Nucleotide-diphospho-sugar transferases"/>
    <property type="match status" value="1"/>
</dbReference>
<reference evidence="2" key="1">
    <citation type="journal article" date="2014" name="Front. Microbiol.">
        <title>High frequency of phylogenetically diverse reductive dehalogenase-homologous genes in deep subseafloor sedimentary metagenomes.</title>
        <authorList>
            <person name="Kawai M."/>
            <person name="Futagami T."/>
            <person name="Toyoda A."/>
            <person name="Takaki Y."/>
            <person name="Nishi S."/>
            <person name="Hori S."/>
            <person name="Arai W."/>
            <person name="Tsubouchi T."/>
            <person name="Morono Y."/>
            <person name="Uchiyama I."/>
            <person name="Ito T."/>
            <person name="Fujiyama A."/>
            <person name="Inagaki F."/>
            <person name="Takami H."/>
        </authorList>
    </citation>
    <scope>NUCLEOTIDE SEQUENCE</scope>
    <source>
        <strain evidence="2">Expedition CK06-06</strain>
    </source>
</reference>
<dbReference type="Pfam" id="PF00535">
    <property type="entry name" value="Glycos_transf_2"/>
    <property type="match status" value="1"/>
</dbReference>
<dbReference type="InterPro" id="IPR001173">
    <property type="entry name" value="Glyco_trans_2-like"/>
</dbReference>